<dbReference type="PROSITE" id="PS51007">
    <property type="entry name" value="CYTC"/>
    <property type="match status" value="1"/>
</dbReference>
<comment type="PTM">
    <text evidence="6">Binds 1 heme c group covalently per subunit.</text>
</comment>
<feature type="binding site" description="covalent" evidence="6">
    <location>
        <position position="32"/>
    </location>
    <ligand>
        <name>heme c</name>
        <dbReference type="ChEBI" id="CHEBI:61717"/>
    </ligand>
</feature>
<dbReference type="Gene3D" id="1.10.760.10">
    <property type="entry name" value="Cytochrome c-like domain"/>
    <property type="match status" value="1"/>
</dbReference>
<sequence length="103" mass="10914">MKALLLMGIAGALLSTSALAADELELAKSKNCMACHAVDKKVVGPAYKDVAAKYAGQKDAEDKLVQKVQKGGSGVWGPVPMPPNTQVNDAEAHRLVKWILSQK</sequence>
<feature type="signal peptide" evidence="7">
    <location>
        <begin position="1"/>
        <end position="20"/>
    </location>
</feature>
<keyword evidence="10" id="KW-1185">Reference proteome</keyword>
<dbReference type="GO" id="GO:0009055">
    <property type="term" value="F:electron transfer activity"/>
    <property type="evidence" value="ECO:0007669"/>
    <property type="project" value="InterPro"/>
</dbReference>
<evidence type="ECO:0000256" key="7">
    <source>
        <dbReference type="SAM" id="SignalP"/>
    </source>
</evidence>
<keyword evidence="2 6" id="KW-0349">Heme</keyword>
<keyword evidence="7" id="KW-0732">Signal</keyword>
<evidence type="ECO:0000256" key="1">
    <source>
        <dbReference type="ARBA" id="ARBA00022448"/>
    </source>
</evidence>
<evidence type="ECO:0000256" key="3">
    <source>
        <dbReference type="ARBA" id="ARBA00022723"/>
    </source>
</evidence>
<keyword evidence="1" id="KW-0813">Transport</keyword>
<feature type="chain" id="PRO_5037091953" evidence="7">
    <location>
        <begin position="21"/>
        <end position="103"/>
    </location>
</feature>
<dbReference type="InterPro" id="IPR002324">
    <property type="entry name" value="Cyt_c_ID"/>
</dbReference>
<dbReference type="RefSeq" id="WP_200595708.1">
    <property type="nucleotide sequence ID" value="NZ_JAEPBG010000012.1"/>
</dbReference>
<dbReference type="GO" id="GO:0005506">
    <property type="term" value="F:iron ion binding"/>
    <property type="evidence" value="ECO:0007669"/>
    <property type="project" value="InterPro"/>
</dbReference>
<reference evidence="9" key="1">
    <citation type="submission" date="2021-01" db="EMBL/GenBank/DDBJ databases">
        <title>Genome sequence of strain Noviherbaspirillum sp. DKR-6.</title>
        <authorList>
            <person name="Chaudhary D.K."/>
        </authorList>
    </citation>
    <scope>NUCLEOTIDE SEQUENCE</scope>
    <source>
        <strain evidence="9">DKR-6</strain>
    </source>
</reference>
<feature type="binding site" description="covalent" evidence="6">
    <location>
        <position position="36"/>
    </location>
    <ligand>
        <name>heme c</name>
        <dbReference type="ChEBI" id="CHEBI:61717"/>
    </ligand>
</feature>
<evidence type="ECO:0000256" key="5">
    <source>
        <dbReference type="ARBA" id="ARBA00023004"/>
    </source>
</evidence>
<feature type="domain" description="Cytochrome c" evidence="8">
    <location>
        <begin position="18"/>
        <end position="103"/>
    </location>
</feature>
<dbReference type="PRINTS" id="PR00606">
    <property type="entry name" value="CYTCHROMECID"/>
</dbReference>
<gene>
    <name evidence="9" type="ORF">JJB74_22620</name>
</gene>
<dbReference type="AlphaFoldDB" id="A0A934T342"/>
<keyword evidence="3 6" id="KW-0479">Metal-binding</keyword>
<evidence type="ECO:0000256" key="4">
    <source>
        <dbReference type="ARBA" id="ARBA00022982"/>
    </source>
</evidence>
<evidence type="ECO:0000259" key="8">
    <source>
        <dbReference type="PROSITE" id="PS51007"/>
    </source>
</evidence>
<dbReference type="Proteomes" id="UP000622890">
    <property type="component" value="Unassembled WGS sequence"/>
</dbReference>
<comment type="caution">
    <text evidence="9">The sequence shown here is derived from an EMBL/GenBank/DDBJ whole genome shotgun (WGS) entry which is preliminary data.</text>
</comment>
<dbReference type="Pfam" id="PF00034">
    <property type="entry name" value="Cytochrom_C"/>
    <property type="match status" value="1"/>
</dbReference>
<feature type="binding site" description="covalent" evidence="6">
    <location>
        <position position="81"/>
    </location>
    <ligand>
        <name>heme c</name>
        <dbReference type="ChEBI" id="CHEBI:61717"/>
    </ligand>
</feature>
<evidence type="ECO:0000256" key="2">
    <source>
        <dbReference type="ARBA" id="ARBA00022617"/>
    </source>
</evidence>
<protein>
    <submittedName>
        <fullName evidence="9">C-type cytochrome</fullName>
    </submittedName>
</protein>
<dbReference type="GO" id="GO:0020037">
    <property type="term" value="F:heme binding"/>
    <property type="evidence" value="ECO:0007669"/>
    <property type="project" value="InterPro"/>
</dbReference>
<dbReference type="InterPro" id="IPR009056">
    <property type="entry name" value="Cyt_c-like_dom"/>
</dbReference>
<dbReference type="InterPro" id="IPR036909">
    <property type="entry name" value="Cyt_c-like_dom_sf"/>
</dbReference>
<evidence type="ECO:0000313" key="9">
    <source>
        <dbReference type="EMBL" id="MBK4737423.1"/>
    </source>
</evidence>
<dbReference type="EMBL" id="JAEPBG010000012">
    <property type="protein sequence ID" value="MBK4737423.1"/>
    <property type="molecule type" value="Genomic_DNA"/>
</dbReference>
<dbReference type="SUPFAM" id="SSF46626">
    <property type="entry name" value="Cytochrome c"/>
    <property type="match status" value="1"/>
</dbReference>
<keyword evidence="4" id="KW-0249">Electron transport</keyword>
<accession>A0A934T342</accession>
<organism evidence="9 10">
    <name type="scientific">Noviherbaspirillum pedocola</name>
    <dbReference type="NCBI Taxonomy" id="2801341"/>
    <lineage>
        <taxon>Bacteria</taxon>
        <taxon>Pseudomonadati</taxon>
        <taxon>Pseudomonadota</taxon>
        <taxon>Betaproteobacteria</taxon>
        <taxon>Burkholderiales</taxon>
        <taxon>Oxalobacteraceae</taxon>
        <taxon>Noviherbaspirillum</taxon>
    </lineage>
</organism>
<evidence type="ECO:0000313" key="10">
    <source>
        <dbReference type="Proteomes" id="UP000622890"/>
    </source>
</evidence>
<proteinExistence type="predicted"/>
<evidence type="ECO:0000256" key="6">
    <source>
        <dbReference type="PIRSR" id="PIRSR602324-1"/>
    </source>
</evidence>
<name>A0A934T342_9BURK</name>
<keyword evidence="5 6" id="KW-0408">Iron</keyword>